<keyword evidence="8" id="KW-0119">Carbohydrate metabolism</keyword>
<comment type="similarity">
    <text evidence="3 8">Belongs to the NAD(P)-dependent epimerase/dehydratase family.</text>
</comment>
<sequence length="360" mass="40089">MVVLVTGGAGYIGSHTCVELLKEGYEIIVLDNFKNSNREAINRIAEITGKKVKTYNIDLLDKVQVKEIFEANKIDVVIHFAGLKAVGESVSVPLRYYENNITGTVILCEVMQQYGVKNLVFSSSATVYGATNKVPIMEDTRLEPTNPYGRTKHMIEEILHDVYASDPEWSIALLRYFNPIGAHQSGRIGEDPHGIPNNLMPFISQVAIGKRNKLNIFGNDYSTRDGTGVRDYIHVVDLAIGHLRALEKIHATKGIDAYNLGTGRGYSVLEMVEAFERASNKTIPYRITARRPGDIATCFANVSKAKESLNWQATRGIDVMCEDTWRWQSENPNGYKEKHKSTIGSDSPVHHAAGFLMPTK</sequence>
<evidence type="ECO:0000313" key="10">
    <source>
        <dbReference type="EMBL" id="MFD1040606.1"/>
    </source>
</evidence>
<dbReference type="Pfam" id="PF16363">
    <property type="entry name" value="GDP_Man_Dehyd"/>
    <property type="match status" value="1"/>
</dbReference>
<dbReference type="EMBL" id="JBHTKJ010000074">
    <property type="protein sequence ID" value="MFD1040606.1"/>
    <property type="molecule type" value="Genomic_DNA"/>
</dbReference>
<evidence type="ECO:0000256" key="6">
    <source>
        <dbReference type="ARBA" id="ARBA00023027"/>
    </source>
</evidence>
<accession>A0ABW3LQD5</accession>
<dbReference type="CDD" id="cd05247">
    <property type="entry name" value="UDP_G4E_1_SDR_e"/>
    <property type="match status" value="1"/>
</dbReference>
<dbReference type="InterPro" id="IPR036291">
    <property type="entry name" value="NAD(P)-bd_dom_sf"/>
</dbReference>
<evidence type="ECO:0000256" key="4">
    <source>
        <dbReference type="ARBA" id="ARBA00013189"/>
    </source>
</evidence>
<dbReference type="NCBIfam" id="TIGR01179">
    <property type="entry name" value="galE"/>
    <property type="match status" value="1"/>
</dbReference>
<organism evidence="10 11">
    <name type="scientific">Virgibacillus byunsanensis</name>
    <dbReference type="NCBI Taxonomy" id="570945"/>
    <lineage>
        <taxon>Bacteria</taxon>
        <taxon>Bacillati</taxon>
        <taxon>Bacillota</taxon>
        <taxon>Bacilli</taxon>
        <taxon>Bacillales</taxon>
        <taxon>Bacillaceae</taxon>
        <taxon>Virgibacillus</taxon>
    </lineage>
</organism>
<evidence type="ECO:0000259" key="9">
    <source>
        <dbReference type="Pfam" id="PF16363"/>
    </source>
</evidence>
<evidence type="ECO:0000256" key="2">
    <source>
        <dbReference type="ARBA" id="ARBA00001911"/>
    </source>
</evidence>
<evidence type="ECO:0000256" key="3">
    <source>
        <dbReference type="ARBA" id="ARBA00007637"/>
    </source>
</evidence>
<evidence type="ECO:0000256" key="5">
    <source>
        <dbReference type="ARBA" id="ARBA00018569"/>
    </source>
</evidence>
<evidence type="ECO:0000256" key="1">
    <source>
        <dbReference type="ARBA" id="ARBA00000083"/>
    </source>
</evidence>
<reference evidence="11" key="1">
    <citation type="journal article" date="2019" name="Int. J. Syst. Evol. Microbiol.">
        <title>The Global Catalogue of Microorganisms (GCM) 10K type strain sequencing project: providing services to taxonomists for standard genome sequencing and annotation.</title>
        <authorList>
            <consortium name="The Broad Institute Genomics Platform"/>
            <consortium name="The Broad Institute Genome Sequencing Center for Infectious Disease"/>
            <person name="Wu L."/>
            <person name="Ma J."/>
        </authorList>
    </citation>
    <scope>NUCLEOTIDE SEQUENCE [LARGE SCALE GENOMIC DNA]</scope>
    <source>
        <strain evidence="11">CCUG 56754</strain>
    </source>
</reference>
<dbReference type="Gene3D" id="3.90.25.10">
    <property type="entry name" value="UDP-galactose 4-epimerase, domain 1"/>
    <property type="match status" value="1"/>
</dbReference>
<dbReference type="NCBIfam" id="NF007956">
    <property type="entry name" value="PRK10675.1"/>
    <property type="match status" value="1"/>
</dbReference>
<dbReference type="PANTHER" id="PTHR43725">
    <property type="entry name" value="UDP-GLUCOSE 4-EPIMERASE"/>
    <property type="match status" value="1"/>
</dbReference>
<keyword evidence="6 8" id="KW-0520">NAD</keyword>
<comment type="subunit">
    <text evidence="8">Homodimer.</text>
</comment>
<keyword evidence="11" id="KW-1185">Reference proteome</keyword>
<comment type="caution">
    <text evidence="10">The sequence shown here is derived from an EMBL/GenBank/DDBJ whole genome shotgun (WGS) entry which is preliminary data.</text>
</comment>
<evidence type="ECO:0000313" key="11">
    <source>
        <dbReference type="Proteomes" id="UP001597040"/>
    </source>
</evidence>
<comment type="pathway">
    <text evidence="8">Carbohydrate metabolism; galactose metabolism.</text>
</comment>
<evidence type="ECO:0000256" key="8">
    <source>
        <dbReference type="RuleBase" id="RU366046"/>
    </source>
</evidence>
<dbReference type="InterPro" id="IPR016040">
    <property type="entry name" value="NAD(P)-bd_dom"/>
</dbReference>
<proteinExistence type="inferred from homology"/>
<dbReference type="RefSeq" id="WP_390364849.1">
    <property type="nucleotide sequence ID" value="NZ_JBHTKJ010000074.1"/>
</dbReference>
<dbReference type="SUPFAM" id="SSF51735">
    <property type="entry name" value="NAD(P)-binding Rossmann-fold domains"/>
    <property type="match status" value="1"/>
</dbReference>
<comment type="catalytic activity">
    <reaction evidence="1 8">
        <text>UDP-alpha-D-glucose = UDP-alpha-D-galactose</text>
        <dbReference type="Rhea" id="RHEA:22168"/>
        <dbReference type="ChEBI" id="CHEBI:58885"/>
        <dbReference type="ChEBI" id="CHEBI:66914"/>
        <dbReference type="EC" id="5.1.3.2"/>
    </reaction>
</comment>
<comment type="cofactor">
    <cofactor evidence="2 8">
        <name>NAD(+)</name>
        <dbReference type="ChEBI" id="CHEBI:57540"/>
    </cofactor>
</comment>
<gene>
    <name evidence="10" type="primary">galE</name>
    <name evidence="10" type="ORF">ACFQ3N_19790</name>
</gene>
<name>A0ABW3LQD5_9BACI</name>
<dbReference type="Proteomes" id="UP001597040">
    <property type="component" value="Unassembled WGS sequence"/>
</dbReference>
<keyword evidence="7 8" id="KW-0413">Isomerase</keyword>
<dbReference type="Gene3D" id="3.40.50.720">
    <property type="entry name" value="NAD(P)-binding Rossmann-like Domain"/>
    <property type="match status" value="1"/>
</dbReference>
<protein>
    <recommendedName>
        <fullName evidence="5 8">UDP-glucose 4-epimerase</fullName>
        <ecNumber evidence="4 8">5.1.3.2</ecNumber>
    </recommendedName>
</protein>
<feature type="domain" description="NAD(P)-binding" evidence="9">
    <location>
        <begin position="4"/>
        <end position="324"/>
    </location>
</feature>
<dbReference type="GO" id="GO:0003978">
    <property type="term" value="F:UDP-glucose 4-epimerase activity"/>
    <property type="evidence" value="ECO:0007669"/>
    <property type="project" value="UniProtKB-EC"/>
</dbReference>
<evidence type="ECO:0000256" key="7">
    <source>
        <dbReference type="ARBA" id="ARBA00023235"/>
    </source>
</evidence>
<dbReference type="EC" id="5.1.3.2" evidence="4 8"/>
<dbReference type="PANTHER" id="PTHR43725:SF47">
    <property type="entry name" value="UDP-GLUCOSE 4-EPIMERASE"/>
    <property type="match status" value="1"/>
</dbReference>
<dbReference type="InterPro" id="IPR005886">
    <property type="entry name" value="UDP_G4E"/>
</dbReference>